<name>A0AAU2VVR1_9ACTN</name>
<gene>
    <name evidence="1" type="ORF">OG398_24405</name>
</gene>
<reference evidence="1" key="1">
    <citation type="submission" date="2022-10" db="EMBL/GenBank/DDBJ databases">
        <title>The complete genomes of actinobacterial strains from the NBC collection.</title>
        <authorList>
            <person name="Joergensen T.S."/>
            <person name="Alvarez Arevalo M."/>
            <person name="Sterndorff E.B."/>
            <person name="Faurdal D."/>
            <person name="Vuksanovic O."/>
            <person name="Mourched A.-S."/>
            <person name="Charusanti P."/>
            <person name="Shaw S."/>
            <person name="Blin K."/>
            <person name="Weber T."/>
        </authorList>
    </citation>
    <scope>NUCLEOTIDE SEQUENCE</scope>
    <source>
        <strain evidence="1">NBC_00008</strain>
    </source>
</reference>
<dbReference type="AlphaFoldDB" id="A0AAU2VVR1"/>
<accession>A0AAU2VVR1</accession>
<organism evidence="1">
    <name type="scientific">Streptomyces sp. NBC_00008</name>
    <dbReference type="NCBI Taxonomy" id="2903610"/>
    <lineage>
        <taxon>Bacteria</taxon>
        <taxon>Bacillati</taxon>
        <taxon>Actinomycetota</taxon>
        <taxon>Actinomycetes</taxon>
        <taxon>Kitasatosporales</taxon>
        <taxon>Streptomycetaceae</taxon>
        <taxon>Streptomyces</taxon>
    </lineage>
</organism>
<sequence>MHPETLLQLHTARSAELQRQAADFRLAHPRSGIDTATDARAPRTGLRTRLGLSMVELGLRLLPDGAAAPSGTARTA</sequence>
<evidence type="ECO:0000313" key="1">
    <source>
        <dbReference type="EMBL" id="WTW71185.1"/>
    </source>
</evidence>
<proteinExistence type="predicted"/>
<protein>
    <submittedName>
        <fullName evidence="1">Uncharacterized protein</fullName>
    </submittedName>
</protein>
<dbReference type="EMBL" id="CP108313">
    <property type="protein sequence ID" value="WTW71185.1"/>
    <property type="molecule type" value="Genomic_DNA"/>
</dbReference>